<dbReference type="PRINTS" id="PR00081">
    <property type="entry name" value="GDHRDH"/>
</dbReference>
<dbReference type="InterPro" id="IPR057326">
    <property type="entry name" value="KR_dom"/>
</dbReference>
<dbReference type="Gene3D" id="3.40.50.720">
    <property type="entry name" value="NAD(P)-binding Rossmann-like Domain"/>
    <property type="match status" value="1"/>
</dbReference>
<dbReference type="PRINTS" id="PR00080">
    <property type="entry name" value="SDRFAMILY"/>
</dbReference>
<dbReference type="Pfam" id="PF00106">
    <property type="entry name" value="adh_short"/>
    <property type="match status" value="1"/>
</dbReference>
<sequence length="274" mass="29035">MRPSRLYQPLDVEGRVVLITGATSGIGEACAWRFAELGAKLVLIGRRAERLDQLAATLQREFPSLTPPCLIPLDVQDLAKLAALPDDLPERFKPVSILVNNAGLALGVAPAWENDMAQAEQMLATNVAAVIGLTRAFLPGMRARAEGHVINIGSIAGHEAYAGGSVYCATKFAVDAFTTASRHDLVGTPIRVSVISPGLVNTEFSTVRLGAKDKADAVYKDLEPLVASDIADNVIYAATRPAHVQIADIVVYPTNQAGPKNIARVGPSLGAEEH</sequence>
<evidence type="ECO:0000256" key="1">
    <source>
        <dbReference type="ARBA" id="ARBA00006484"/>
    </source>
</evidence>
<comment type="similarity">
    <text evidence="1 3">Belongs to the short-chain dehydrogenases/reductases (SDR) family.</text>
</comment>
<evidence type="ECO:0000256" key="3">
    <source>
        <dbReference type="RuleBase" id="RU000363"/>
    </source>
</evidence>
<name>A0AB34IF78_PRYPA</name>
<accession>A0AB34IF78</accession>
<dbReference type="InterPro" id="IPR002347">
    <property type="entry name" value="SDR_fam"/>
</dbReference>
<feature type="domain" description="Ketoreductase" evidence="4">
    <location>
        <begin position="15"/>
        <end position="203"/>
    </location>
</feature>
<dbReference type="PANTHER" id="PTHR42901">
    <property type="entry name" value="ALCOHOL DEHYDROGENASE"/>
    <property type="match status" value="1"/>
</dbReference>
<dbReference type="FunFam" id="3.40.50.720:FF:000047">
    <property type="entry name" value="NADP-dependent L-serine/L-allo-threonine dehydrogenase"/>
    <property type="match status" value="1"/>
</dbReference>
<protein>
    <recommendedName>
        <fullName evidence="4">Ketoreductase domain-containing protein</fullName>
    </recommendedName>
</protein>
<dbReference type="InterPro" id="IPR036291">
    <property type="entry name" value="NAD(P)-bd_dom_sf"/>
</dbReference>
<dbReference type="SUPFAM" id="SSF51735">
    <property type="entry name" value="NAD(P)-binding Rossmann-fold domains"/>
    <property type="match status" value="1"/>
</dbReference>
<dbReference type="GO" id="GO:0016616">
    <property type="term" value="F:oxidoreductase activity, acting on the CH-OH group of donors, NAD or NADP as acceptor"/>
    <property type="evidence" value="ECO:0007669"/>
    <property type="project" value="UniProtKB-ARBA"/>
</dbReference>
<dbReference type="EMBL" id="JBGBPQ010000029">
    <property type="protein sequence ID" value="KAL1496463.1"/>
    <property type="molecule type" value="Genomic_DNA"/>
</dbReference>
<evidence type="ECO:0000313" key="6">
    <source>
        <dbReference type="Proteomes" id="UP001515480"/>
    </source>
</evidence>
<keyword evidence="6" id="KW-1185">Reference proteome</keyword>
<dbReference type="SMART" id="SM00822">
    <property type="entry name" value="PKS_KR"/>
    <property type="match status" value="1"/>
</dbReference>
<evidence type="ECO:0000256" key="2">
    <source>
        <dbReference type="ARBA" id="ARBA00023002"/>
    </source>
</evidence>
<dbReference type="PANTHER" id="PTHR42901:SF1">
    <property type="entry name" value="ALCOHOL DEHYDROGENASE"/>
    <property type="match status" value="1"/>
</dbReference>
<proteinExistence type="inferred from homology"/>
<dbReference type="Proteomes" id="UP001515480">
    <property type="component" value="Unassembled WGS sequence"/>
</dbReference>
<reference evidence="5 6" key="1">
    <citation type="journal article" date="2024" name="Science">
        <title>Giant polyketide synthase enzymes in the biosynthesis of giant marine polyether toxins.</title>
        <authorList>
            <person name="Fallon T.R."/>
            <person name="Shende V.V."/>
            <person name="Wierzbicki I.H."/>
            <person name="Pendleton A.L."/>
            <person name="Watervoot N.F."/>
            <person name="Auber R.P."/>
            <person name="Gonzalez D.J."/>
            <person name="Wisecaver J.H."/>
            <person name="Moore B.S."/>
        </authorList>
    </citation>
    <scope>NUCLEOTIDE SEQUENCE [LARGE SCALE GENOMIC DNA]</scope>
    <source>
        <strain evidence="5 6">12B1</strain>
    </source>
</reference>
<gene>
    <name evidence="5" type="ORF">AB1Y20_016417</name>
</gene>
<evidence type="ECO:0000259" key="4">
    <source>
        <dbReference type="SMART" id="SM00822"/>
    </source>
</evidence>
<dbReference type="AlphaFoldDB" id="A0AB34IF78"/>
<comment type="caution">
    <text evidence="5">The sequence shown here is derived from an EMBL/GenBank/DDBJ whole genome shotgun (WGS) entry which is preliminary data.</text>
</comment>
<organism evidence="5 6">
    <name type="scientific">Prymnesium parvum</name>
    <name type="common">Toxic golden alga</name>
    <dbReference type="NCBI Taxonomy" id="97485"/>
    <lineage>
        <taxon>Eukaryota</taxon>
        <taxon>Haptista</taxon>
        <taxon>Haptophyta</taxon>
        <taxon>Prymnesiophyceae</taxon>
        <taxon>Prymnesiales</taxon>
        <taxon>Prymnesiaceae</taxon>
        <taxon>Prymnesium</taxon>
    </lineage>
</organism>
<keyword evidence="2" id="KW-0560">Oxidoreductase</keyword>
<evidence type="ECO:0000313" key="5">
    <source>
        <dbReference type="EMBL" id="KAL1496463.1"/>
    </source>
</evidence>